<keyword evidence="2" id="KW-1185">Reference proteome</keyword>
<sequence length="287" mass="29636">MARVVLVHGIGQQYSGPESMLAAWLPPLQDGLTLAQAAGLVQREDVAAAFYGDLFRPPGRPLSGVAPPPYTAADVTADEAALLMLWWAAAAEGDPAVVPPAARTLGRTPASVQAALRALSGSRFFAGLSTRMMIADLKQVSRYFGDDGVREQVGQRLRAVIGPDTAVVVAHSLGSVAAYETLCALAGHPVRVLVTLGSPLGIANVIFERLRPAPDGGLGRWPGAGDLAWHNIADAGDVVALVKDLRGPFGPAVRCHIIHNGSSAHAVARYLNAAETGAAVAAGVRAG</sequence>
<organism evidence="1 2">
    <name type="scientific">Asanoa iriomotensis</name>
    <dbReference type="NCBI Taxonomy" id="234613"/>
    <lineage>
        <taxon>Bacteria</taxon>
        <taxon>Bacillati</taxon>
        <taxon>Actinomycetota</taxon>
        <taxon>Actinomycetes</taxon>
        <taxon>Micromonosporales</taxon>
        <taxon>Micromonosporaceae</taxon>
        <taxon>Asanoa</taxon>
    </lineage>
</organism>
<dbReference type="RefSeq" id="WP_203706689.1">
    <property type="nucleotide sequence ID" value="NZ_BAAALU010000004.1"/>
</dbReference>
<dbReference type="EMBL" id="BONC01000055">
    <property type="protein sequence ID" value="GIF59864.1"/>
    <property type="molecule type" value="Genomic_DNA"/>
</dbReference>
<accession>A0ABQ4CAT2</accession>
<reference evidence="1 2" key="1">
    <citation type="submission" date="2021-01" db="EMBL/GenBank/DDBJ databases">
        <title>Whole genome shotgun sequence of Asanoa iriomotensis NBRC 100142.</title>
        <authorList>
            <person name="Komaki H."/>
            <person name="Tamura T."/>
        </authorList>
    </citation>
    <scope>NUCLEOTIDE SEQUENCE [LARGE SCALE GENOMIC DNA]</scope>
    <source>
        <strain evidence="1 2">NBRC 100142</strain>
    </source>
</reference>
<dbReference type="Proteomes" id="UP000624325">
    <property type="component" value="Unassembled WGS sequence"/>
</dbReference>
<gene>
    <name evidence="1" type="ORF">Air01nite_59590</name>
</gene>
<dbReference type="SUPFAM" id="SSF53474">
    <property type="entry name" value="alpha/beta-Hydrolases"/>
    <property type="match status" value="1"/>
</dbReference>
<evidence type="ECO:0000313" key="1">
    <source>
        <dbReference type="EMBL" id="GIF59864.1"/>
    </source>
</evidence>
<dbReference type="InterPro" id="IPR029058">
    <property type="entry name" value="AB_hydrolase_fold"/>
</dbReference>
<name>A0ABQ4CAT2_9ACTN</name>
<proteinExistence type="predicted"/>
<protein>
    <recommendedName>
        <fullName evidence="3">Serine peptidase</fullName>
    </recommendedName>
</protein>
<comment type="caution">
    <text evidence="1">The sequence shown here is derived from an EMBL/GenBank/DDBJ whole genome shotgun (WGS) entry which is preliminary data.</text>
</comment>
<evidence type="ECO:0008006" key="3">
    <source>
        <dbReference type="Google" id="ProtNLM"/>
    </source>
</evidence>
<evidence type="ECO:0000313" key="2">
    <source>
        <dbReference type="Proteomes" id="UP000624325"/>
    </source>
</evidence>